<proteinExistence type="predicted"/>
<name>A0AA92X7X1_9GAMM</name>
<comment type="caution">
    <text evidence="1">The sequence shown here is derived from an EMBL/GenBank/DDBJ whole genome shotgun (WGS) entry which is preliminary data.</text>
</comment>
<gene>
    <name evidence="1" type="ORF">D4100_03195</name>
</gene>
<keyword evidence="2" id="KW-1185">Reference proteome</keyword>
<evidence type="ECO:0000313" key="1">
    <source>
        <dbReference type="EMBL" id="RJF58880.1"/>
    </source>
</evidence>
<accession>A0AA92X7X1</accession>
<dbReference type="AlphaFoldDB" id="A0AA92X7X1"/>
<protein>
    <recommendedName>
        <fullName evidence="3">Antibiotic biosynthesis monooxygenase</fullName>
    </recommendedName>
</protein>
<dbReference type="SUPFAM" id="SSF54909">
    <property type="entry name" value="Dimeric alpha+beta barrel"/>
    <property type="match status" value="1"/>
</dbReference>
<organism evidence="1 2">
    <name type="scientific">Serratia inhibens</name>
    <dbReference type="NCBI Taxonomy" id="2338073"/>
    <lineage>
        <taxon>Bacteria</taxon>
        <taxon>Pseudomonadati</taxon>
        <taxon>Pseudomonadota</taxon>
        <taxon>Gammaproteobacteria</taxon>
        <taxon>Enterobacterales</taxon>
        <taxon>Yersiniaceae</taxon>
        <taxon>Serratia</taxon>
    </lineage>
</organism>
<sequence>MIVRTWHGCVPLQHQQGFTDHLTVTGLQHAEATAGNLGAFVRQEIQGQYAHFFLATYWESLAAIKRFAGEDYQVAVTYPDDEAFALISDPYVFHHRVDEIATLS</sequence>
<evidence type="ECO:0000313" key="2">
    <source>
        <dbReference type="Proteomes" id="UP000284338"/>
    </source>
</evidence>
<dbReference type="Proteomes" id="UP000284338">
    <property type="component" value="Unassembled WGS sequence"/>
</dbReference>
<reference evidence="1 2" key="1">
    <citation type="submission" date="2018-09" db="EMBL/GenBank/DDBJ databases">
        <title>Draft genome of a novel serratia sp. strain with antifungal activity.</title>
        <authorList>
            <person name="Dichmann S.I."/>
            <person name="Park B.P."/>
            <person name="Pathiraja D."/>
            <person name="Choi I.-G."/>
            <person name="Stougaard P."/>
            <person name="Hennessy R.C."/>
        </authorList>
    </citation>
    <scope>NUCLEOTIDE SEQUENCE [LARGE SCALE GENOMIC DNA]</scope>
    <source>
        <strain evidence="1 2">S40</strain>
    </source>
</reference>
<dbReference type="RefSeq" id="WP_065506204.1">
    <property type="nucleotide sequence ID" value="NZ_QYYG01000001.1"/>
</dbReference>
<dbReference type="InterPro" id="IPR011008">
    <property type="entry name" value="Dimeric_a/b-barrel"/>
</dbReference>
<evidence type="ECO:0008006" key="3">
    <source>
        <dbReference type="Google" id="ProtNLM"/>
    </source>
</evidence>
<dbReference type="EMBL" id="QYYG01000001">
    <property type="protein sequence ID" value="RJF58880.1"/>
    <property type="molecule type" value="Genomic_DNA"/>
</dbReference>